<organism evidence="1 2">
    <name type="scientific">Propioniciclava sinopodophylli</name>
    <dbReference type="NCBI Taxonomy" id="1837344"/>
    <lineage>
        <taxon>Bacteria</taxon>
        <taxon>Bacillati</taxon>
        <taxon>Actinomycetota</taxon>
        <taxon>Actinomycetes</taxon>
        <taxon>Propionibacteriales</taxon>
        <taxon>Propionibacteriaceae</taxon>
        <taxon>Propioniciclava</taxon>
    </lineage>
</organism>
<gene>
    <name evidence="1" type="ORF">ET989_01155</name>
</gene>
<dbReference type="AlphaFoldDB" id="A0A4Q9KH23"/>
<keyword evidence="2" id="KW-1185">Reference proteome</keyword>
<name>A0A4Q9KH23_9ACTN</name>
<dbReference type="OrthoDB" id="3293457at2"/>
<protein>
    <submittedName>
        <fullName evidence="1">Uncharacterized protein</fullName>
    </submittedName>
</protein>
<dbReference type="RefSeq" id="WP_131166721.1">
    <property type="nucleotide sequence ID" value="NZ_SDMQ01000001.1"/>
</dbReference>
<proteinExistence type="predicted"/>
<comment type="caution">
    <text evidence="1">The sequence shown here is derived from an EMBL/GenBank/DDBJ whole genome shotgun (WGS) entry which is preliminary data.</text>
</comment>
<dbReference type="Proteomes" id="UP000292373">
    <property type="component" value="Unassembled WGS sequence"/>
</dbReference>
<evidence type="ECO:0000313" key="2">
    <source>
        <dbReference type="Proteomes" id="UP000292373"/>
    </source>
</evidence>
<reference evidence="1 2" key="1">
    <citation type="submission" date="2019-01" db="EMBL/GenBank/DDBJ databases">
        <title>Lactibacter flavus gen. nov., sp. nov., a novel bacterium of the family Propionibacteriaceae isolated from raw milk and dairy products.</title>
        <authorList>
            <person name="Huptas C."/>
            <person name="Wenning M."/>
            <person name="Breitenwieser F."/>
            <person name="Doll E."/>
            <person name="Von Neubeck M."/>
            <person name="Busse H.-J."/>
            <person name="Scherer S."/>
        </authorList>
    </citation>
    <scope>NUCLEOTIDE SEQUENCE [LARGE SCALE GENOMIC DNA]</scope>
    <source>
        <strain evidence="1 2">KCTC 33808</strain>
    </source>
</reference>
<sequence>MNDSPDLMTDAELEAALRDLDAAQPVLTHAQRDRADALLASLVGPAATAPAVTATMTPIERAPSPRRVMRWLVPVAAASALVAGSLLLPGSPTVPNAYADWTPTPTPVAEPLLSRATESCRAGMAQWNDRSAGEVSVDPASARVVLAEQRGSHVFLAMAGADGAEAQCLASAENGRVDGLTGSAPGAGVAPVVAPANGLTGGGVGLQLEGTSGYAYVVGDVGEQVREVVVRSGDQTVSASVVDGHYAAWWPVTGVTPQRAAGVTAELDVTLADGTVLTDVQTDLMQAIGPKPGPTSVGRVAYGGGSGPTGLVRTVEGLVGDRVTKVTVHLDGVDHEARVRDGAFWAEWSIASFEPGPGAEATFTLTLDDGTVRAGVREND</sequence>
<accession>A0A4Q9KH23</accession>
<dbReference type="EMBL" id="SDMQ01000001">
    <property type="protein sequence ID" value="TBT88591.1"/>
    <property type="molecule type" value="Genomic_DNA"/>
</dbReference>
<evidence type="ECO:0000313" key="1">
    <source>
        <dbReference type="EMBL" id="TBT88591.1"/>
    </source>
</evidence>